<accession>A0ABR2JBN0</accession>
<evidence type="ECO:0008006" key="3">
    <source>
        <dbReference type="Google" id="ProtNLM"/>
    </source>
</evidence>
<proteinExistence type="predicted"/>
<organism evidence="1 2">
    <name type="scientific">Apiospora arundinis</name>
    <dbReference type="NCBI Taxonomy" id="335852"/>
    <lineage>
        <taxon>Eukaryota</taxon>
        <taxon>Fungi</taxon>
        <taxon>Dikarya</taxon>
        <taxon>Ascomycota</taxon>
        <taxon>Pezizomycotina</taxon>
        <taxon>Sordariomycetes</taxon>
        <taxon>Xylariomycetidae</taxon>
        <taxon>Amphisphaeriales</taxon>
        <taxon>Apiosporaceae</taxon>
        <taxon>Apiospora</taxon>
    </lineage>
</organism>
<evidence type="ECO:0000313" key="2">
    <source>
        <dbReference type="Proteomes" id="UP001390339"/>
    </source>
</evidence>
<keyword evidence="2" id="KW-1185">Reference proteome</keyword>
<protein>
    <recommendedName>
        <fullName evidence="3">F-box domain-containing protein</fullName>
    </recommendedName>
</protein>
<comment type="caution">
    <text evidence="1">The sequence shown here is derived from an EMBL/GenBank/DDBJ whole genome shotgun (WGS) entry which is preliminary data.</text>
</comment>
<dbReference type="Proteomes" id="UP001390339">
    <property type="component" value="Unassembled WGS sequence"/>
</dbReference>
<gene>
    <name evidence="1" type="ORF">PGQ11_005620</name>
</gene>
<reference evidence="1 2" key="1">
    <citation type="journal article" date="2024" name="IMA Fungus">
        <title>Apiospora arundinis, a panoply of carbohydrate-active enzymes and secondary metabolites.</title>
        <authorList>
            <person name="Sorensen T."/>
            <person name="Petersen C."/>
            <person name="Muurmann A.T."/>
            <person name="Christiansen J.V."/>
            <person name="Brundto M.L."/>
            <person name="Overgaard C.K."/>
            <person name="Boysen A.T."/>
            <person name="Wollenberg R.D."/>
            <person name="Larsen T.O."/>
            <person name="Sorensen J.L."/>
            <person name="Nielsen K.L."/>
            <person name="Sondergaard T.E."/>
        </authorList>
    </citation>
    <scope>NUCLEOTIDE SEQUENCE [LARGE SCALE GENOMIC DNA]</scope>
    <source>
        <strain evidence="1 2">AAU 773</strain>
    </source>
</reference>
<evidence type="ECO:0000313" key="1">
    <source>
        <dbReference type="EMBL" id="KAK8875106.1"/>
    </source>
</evidence>
<sequence>MSSPQNPFGGADDNGESGASIEFPRFGQLPMELLRIVFNHAGPVDQALLAATCRDLTTIGGVNMSDIWNEERLAWEFLLRVEQDANPRLVLCRSCLSLHLPQVCLPSWMGGTSLASYKFRTAAFQGHYGGLMMSRPHYLLRRAPALYGLAKYRRQGLDTSWFPEADKEEVYLDQIHFRANGNLTCMIENKVDVNDYGVFWRSWIGASGVILDDIEPRHDWMYQFLACRCGKTAPRFTLVNGGGRGAAPAVAVRLGLYEHWSGGDLCGSPLSSDDSLYPDMLPGGFRIATGPGATVTGPIVGCEKCSTDMQAEVRFGPINGPGLTVTTWTRIGEASSMTALRDALYSMLRNVIEEPRLPGPFGQVAALSGML</sequence>
<name>A0ABR2JBN0_9PEZI</name>
<dbReference type="EMBL" id="JAPCWZ010000003">
    <property type="protein sequence ID" value="KAK8875106.1"/>
    <property type="molecule type" value="Genomic_DNA"/>
</dbReference>